<dbReference type="Proteomes" id="UP001302349">
    <property type="component" value="Chromosome"/>
</dbReference>
<evidence type="ECO:0000313" key="4">
    <source>
        <dbReference type="Proteomes" id="UP001302349"/>
    </source>
</evidence>
<keyword evidence="4" id="KW-1185">Reference proteome</keyword>
<organism evidence="3 4">
    <name type="scientific">Imperialibacter roseus</name>
    <dbReference type="NCBI Taxonomy" id="1324217"/>
    <lineage>
        <taxon>Bacteria</taxon>
        <taxon>Pseudomonadati</taxon>
        <taxon>Bacteroidota</taxon>
        <taxon>Cytophagia</taxon>
        <taxon>Cytophagales</taxon>
        <taxon>Flammeovirgaceae</taxon>
        <taxon>Imperialibacter</taxon>
    </lineage>
</organism>
<dbReference type="PANTHER" id="PTHR30441">
    <property type="entry name" value="DUF748 DOMAIN-CONTAINING PROTEIN"/>
    <property type="match status" value="1"/>
</dbReference>
<feature type="region of interest" description="Disordered" evidence="1">
    <location>
        <begin position="967"/>
        <end position="990"/>
    </location>
</feature>
<dbReference type="InterPro" id="IPR052894">
    <property type="entry name" value="AsmA-related"/>
</dbReference>
<evidence type="ECO:0000259" key="2">
    <source>
        <dbReference type="Pfam" id="PF05170"/>
    </source>
</evidence>
<feature type="domain" description="AsmA" evidence="2">
    <location>
        <begin position="2"/>
        <end position="168"/>
    </location>
</feature>
<proteinExistence type="predicted"/>
<gene>
    <name evidence="3" type="ORF">RT717_24975</name>
</gene>
<accession>A0ABZ0IMR7</accession>
<reference evidence="3 4" key="1">
    <citation type="journal article" date="2023" name="Microbiol. Resour. Announc.">
        <title>Complete Genome Sequence of Imperialibacter roseus strain P4T.</title>
        <authorList>
            <person name="Tizabi D.R."/>
            <person name="Bachvaroff T."/>
            <person name="Hill R.T."/>
        </authorList>
    </citation>
    <scope>NUCLEOTIDE SEQUENCE [LARGE SCALE GENOMIC DNA]</scope>
    <source>
        <strain evidence="3 4">P4T</strain>
    </source>
</reference>
<dbReference type="InterPro" id="IPR007844">
    <property type="entry name" value="AsmA"/>
</dbReference>
<evidence type="ECO:0000256" key="1">
    <source>
        <dbReference type="SAM" id="MobiDB-lite"/>
    </source>
</evidence>
<protein>
    <submittedName>
        <fullName evidence="3">AsmA-like C-terminal region-containing protein</fullName>
    </submittedName>
</protein>
<name>A0ABZ0IMR7_9BACT</name>
<dbReference type="Pfam" id="PF05170">
    <property type="entry name" value="AsmA"/>
    <property type="match status" value="1"/>
</dbReference>
<dbReference type="PANTHER" id="PTHR30441:SF8">
    <property type="entry name" value="DUF748 DOMAIN-CONTAINING PROTEIN"/>
    <property type="match status" value="1"/>
</dbReference>
<dbReference type="EMBL" id="CP136051">
    <property type="protein sequence ID" value="WOK06332.1"/>
    <property type="molecule type" value="Genomic_DNA"/>
</dbReference>
<sequence>MKKFLLIVGGFIVVVLLAAAILPVIYKDDIKAALDDAIAENVNAKVYFDESRFGLTLFKNFPNLTVTLGGLGVVGIDEFKKDTLAAVDQVDVVVNIMSVINGNYRISGLYLNEPNIYVKVLANGKANYDIAKPSEEPVAEEAPTESGDVQFGIDKWEIKNGNIVYDDATIPFYMAMKGMNHTGSGDFTLEVFDMDTYTEIENLVVSYDGVEYMSDKRLKADMALNMDLGQMKFTFKDNVVSLNDFGLNFDGYFAMPEEGYDMDISFSSPENSFKSLLSLVPGMYSDSFTGLTASGDTQFSGFVKGIYNDTQMPAFNFGMKVIDGNFKYPELPSAVSNVNVDMLIDCADGNIDNTLVDIKQFHLDFGNNPVDAKLTIKNLVNYDMVADIQAKLNLGELATMFPMEGLEMKGIFSMNAKSQGVYDSIANTIPTIDMEMGLADGFIKYAEYPIPMEQMNMHTTIKNESGKMAETVVLMDKFTMLVDGEKLESTLRFENLDDYSWDLAVNGGIDLEKIMQIFPMEGMELKGKIAANMQTKGKMSDVDAERYDKLATSGGMTVSNFYYADADLPQGFAISESELSFNPKEVRLSKFNATLGRSDMAMTGAITNYMAYTLNDETIKGELNFSSNSFDLNEWMTDEDTTATVEADTAALEVVEVPKNIDFILRSSITSLLYDNMEIKNMKGNIIVKDGVVKLDNGKFNLMDGLFAMDGEYDSRDLEKPMFAFDFSITDMSIKAAYNTFTTVQQLAPIAEKMEGKFSTDFVMAGALGQDMMPVMESILGQGVVKVAEGKVNDLKVLTALSSVSKLGDDSGTLSLKDVIMQAEIRDGRVWLKPFDVNVGKYKTTIAGSNGIDGTIDYVMAMNVPAGAASAAANQAIASVTGVSSAISSNIVMNFGVGGTYDDPKVTLKSVDAGEGGKSATDAAKAKIASEMDAKKQEAAKKAEEAKAEAVKAAEEKKEAVVKEVEEKKEAAKEEVKEQVEEKKEEVKEEAADKLKGLLKKKKGGGE</sequence>
<dbReference type="RefSeq" id="WP_317489058.1">
    <property type="nucleotide sequence ID" value="NZ_CP136051.1"/>
</dbReference>
<evidence type="ECO:0000313" key="3">
    <source>
        <dbReference type="EMBL" id="WOK06332.1"/>
    </source>
</evidence>